<dbReference type="InterPro" id="IPR035959">
    <property type="entry name" value="RutC-like_sf"/>
</dbReference>
<name>A0A381VHJ6_9ZZZZ</name>
<dbReference type="AlphaFoldDB" id="A0A381VHJ6"/>
<dbReference type="FunFam" id="3.30.1330.40:FF:000001">
    <property type="entry name" value="L-PSP family endoribonuclease"/>
    <property type="match status" value="1"/>
</dbReference>
<dbReference type="PROSITE" id="PS51257">
    <property type="entry name" value="PROKAR_LIPOPROTEIN"/>
    <property type="match status" value="1"/>
</dbReference>
<dbReference type="NCBIfam" id="TIGR00004">
    <property type="entry name" value="Rid family detoxifying hydrolase"/>
    <property type="match status" value="1"/>
</dbReference>
<dbReference type="Gene3D" id="3.30.1330.40">
    <property type="entry name" value="RutC-like"/>
    <property type="match status" value="1"/>
</dbReference>
<dbReference type="InterPro" id="IPR006175">
    <property type="entry name" value="YjgF/YER057c/UK114"/>
</dbReference>
<organism evidence="2">
    <name type="scientific">marine metagenome</name>
    <dbReference type="NCBI Taxonomy" id="408172"/>
    <lineage>
        <taxon>unclassified sequences</taxon>
        <taxon>metagenomes</taxon>
        <taxon>ecological metagenomes</taxon>
    </lineage>
</organism>
<dbReference type="GO" id="GO:0019239">
    <property type="term" value="F:deaminase activity"/>
    <property type="evidence" value="ECO:0007669"/>
    <property type="project" value="TreeGrafter"/>
</dbReference>
<dbReference type="PANTHER" id="PTHR11803">
    <property type="entry name" value="2-IMINOBUTANOATE/2-IMINOPROPANOATE DEAMINASE RIDA"/>
    <property type="match status" value="1"/>
</dbReference>
<dbReference type="GO" id="GO:0005829">
    <property type="term" value="C:cytosol"/>
    <property type="evidence" value="ECO:0007669"/>
    <property type="project" value="TreeGrafter"/>
</dbReference>
<dbReference type="InterPro" id="IPR006056">
    <property type="entry name" value="RidA"/>
</dbReference>
<protein>
    <submittedName>
        <fullName evidence="2">Uncharacterized protein</fullName>
    </submittedName>
</protein>
<dbReference type="PANTHER" id="PTHR11803:SF58">
    <property type="entry name" value="PROTEIN HMF1-RELATED"/>
    <property type="match status" value="1"/>
</dbReference>
<proteinExistence type="inferred from homology"/>
<comment type="similarity">
    <text evidence="1">Belongs to the RutC family.</text>
</comment>
<evidence type="ECO:0000313" key="2">
    <source>
        <dbReference type="EMBL" id="SVA38913.1"/>
    </source>
</evidence>
<dbReference type="Pfam" id="PF01042">
    <property type="entry name" value="Ribonuc_L-PSP"/>
    <property type="match status" value="1"/>
</dbReference>
<reference evidence="2" key="1">
    <citation type="submission" date="2018-05" db="EMBL/GenBank/DDBJ databases">
        <authorList>
            <person name="Lanie J.A."/>
            <person name="Ng W.-L."/>
            <person name="Kazmierczak K.M."/>
            <person name="Andrzejewski T.M."/>
            <person name="Davidsen T.M."/>
            <person name="Wayne K.J."/>
            <person name="Tettelin H."/>
            <person name="Glass J.I."/>
            <person name="Rusch D."/>
            <person name="Podicherti R."/>
            <person name="Tsui H.-C.T."/>
            <person name="Winkler M.E."/>
        </authorList>
    </citation>
    <scope>NUCLEOTIDE SEQUENCE</scope>
</reference>
<sequence length="167" mass="18566">MRLVAHRNLFYKKKSKIITFPRLFFLVIGLSLFACETTSEKTKKVISTEKAPKAIGPYSQAIMVDDVLYLAGQIALDPQSGQLVEGGIEVQTHRVMQNLNAVLEAAGFSFNDVVQTQVFLSDLNHYSAMNAVYAKYFEESPPARAVVEAARIPRDALVEIMMVAQKP</sequence>
<dbReference type="CDD" id="cd00448">
    <property type="entry name" value="YjgF_YER057c_UK114_family"/>
    <property type="match status" value="1"/>
</dbReference>
<dbReference type="SUPFAM" id="SSF55298">
    <property type="entry name" value="YjgF-like"/>
    <property type="match status" value="1"/>
</dbReference>
<evidence type="ECO:0000256" key="1">
    <source>
        <dbReference type="ARBA" id="ARBA00010552"/>
    </source>
</evidence>
<gene>
    <name evidence="2" type="ORF">METZ01_LOCUS91767</name>
</gene>
<accession>A0A381VHJ6</accession>
<dbReference type="EMBL" id="UINC01008654">
    <property type="protein sequence ID" value="SVA38913.1"/>
    <property type="molecule type" value="Genomic_DNA"/>
</dbReference>